<feature type="domain" description="SCP" evidence="2">
    <location>
        <begin position="73"/>
        <end position="143"/>
    </location>
</feature>
<reference evidence="3 4" key="1">
    <citation type="submission" date="2024-08" db="EMBL/GenBank/DDBJ databases">
        <title>Gnathostoma spinigerum genome.</title>
        <authorList>
            <person name="Gonzalez-Bertolin B."/>
            <person name="Monzon S."/>
            <person name="Zaballos A."/>
            <person name="Jimenez P."/>
            <person name="Dekumyoy P."/>
            <person name="Varona S."/>
            <person name="Cuesta I."/>
            <person name="Sumanam S."/>
            <person name="Adisakwattana P."/>
            <person name="Gasser R.B."/>
            <person name="Hernandez-Gonzalez A."/>
            <person name="Young N.D."/>
            <person name="Perteguer M.J."/>
        </authorList>
    </citation>
    <scope>NUCLEOTIDE SEQUENCE [LARGE SCALE GENOMIC DNA]</scope>
    <source>
        <strain evidence="3">AL3</strain>
        <tissue evidence="3">Liver</tissue>
    </source>
</reference>
<name>A0ABD6EPG4_9BILA</name>
<keyword evidence="4" id="KW-1185">Reference proteome</keyword>
<dbReference type="Pfam" id="PF00188">
    <property type="entry name" value="CAP"/>
    <property type="match status" value="1"/>
</dbReference>
<evidence type="ECO:0000259" key="2">
    <source>
        <dbReference type="Pfam" id="PF00188"/>
    </source>
</evidence>
<accession>A0ABD6EPG4</accession>
<keyword evidence="1" id="KW-0732">Signal</keyword>
<evidence type="ECO:0000256" key="1">
    <source>
        <dbReference type="SAM" id="SignalP"/>
    </source>
</evidence>
<dbReference type="AlphaFoldDB" id="A0ABD6EPG4"/>
<gene>
    <name evidence="3" type="ORF">AB6A40_008139</name>
</gene>
<feature type="signal peptide" evidence="1">
    <location>
        <begin position="1"/>
        <end position="22"/>
    </location>
</feature>
<evidence type="ECO:0000313" key="4">
    <source>
        <dbReference type="Proteomes" id="UP001608902"/>
    </source>
</evidence>
<comment type="caution">
    <text evidence="3">The sequence shown here is derived from an EMBL/GenBank/DDBJ whole genome shotgun (WGS) entry which is preliminary data.</text>
</comment>
<dbReference type="InterPro" id="IPR014044">
    <property type="entry name" value="CAP_dom"/>
</dbReference>
<dbReference type="Gene3D" id="3.40.33.10">
    <property type="entry name" value="CAP"/>
    <property type="match status" value="1"/>
</dbReference>
<protein>
    <recommendedName>
        <fullName evidence="2">SCP domain-containing protein</fullName>
    </recommendedName>
</protein>
<proteinExistence type="predicted"/>
<sequence>MLVFVALPCISLLSFIIKIAEEQFGMQPIDTCPTHVLDDSIRYALYAGHFRYGWLLNGLQVSTHAMTPSIDELSPMKYNCHLEDQAQLRAEHCSDVKDTSSDERYEKIYTATKEEQFKIDEEFVNMAIEAWLIDSNGEANESYSSDVPTPSSAVTNTSQARETARSLSVAFLINIYLTFSA</sequence>
<evidence type="ECO:0000313" key="3">
    <source>
        <dbReference type="EMBL" id="MFH4981430.1"/>
    </source>
</evidence>
<feature type="chain" id="PRO_5044818785" description="SCP domain-containing protein" evidence="1">
    <location>
        <begin position="23"/>
        <end position="181"/>
    </location>
</feature>
<dbReference type="InterPro" id="IPR035940">
    <property type="entry name" value="CAP_sf"/>
</dbReference>
<organism evidence="3 4">
    <name type="scientific">Gnathostoma spinigerum</name>
    <dbReference type="NCBI Taxonomy" id="75299"/>
    <lineage>
        <taxon>Eukaryota</taxon>
        <taxon>Metazoa</taxon>
        <taxon>Ecdysozoa</taxon>
        <taxon>Nematoda</taxon>
        <taxon>Chromadorea</taxon>
        <taxon>Rhabditida</taxon>
        <taxon>Spirurina</taxon>
        <taxon>Gnathostomatomorpha</taxon>
        <taxon>Gnathostomatoidea</taxon>
        <taxon>Gnathostomatidae</taxon>
        <taxon>Gnathostoma</taxon>
    </lineage>
</organism>
<dbReference type="Proteomes" id="UP001608902">
    <property type="component" value="Unassembled WGS sequence"/>
</dbReference>
<dbReference type="EMBL" id="JBGFUD010007194">
    <property type="protein sequence ID" value="MFH4981430.1"/>
    <property type="molecule type" value="Genomic_DNA"/>
</dbReference>